<reference evidence="1" key="1">
    <citation type="journal article" date="2017" name="Front. Cell. Infect. Microbiol.">
        <title>The Distinct Transcriptional Response of the Midgut of Amblyomma sculptum and Amblyomma aureolatum Ticks to Rickettsia rickettsii Correlates to Their Differences in Susceptibility to Infection.</title>
        <authorList>
            <person name="Martins L.A."/>
            <person name="Galletti M.F.B.M."/>
            <person name="Ribeiro J.M."/>
            <person name="Fujita A."/>
            <person name="Costa F.B."/>
            <person name="Labruna M.B."/>
            <person name="Daffre S."/>
            <person name="Fogaca A.C."/>
        </authorList>
    </citation>
    <scope>NUCLEOTIDE SEQUENCE</scope>
</reference>
<sequence>ISSIVGVTYINKELLPLKVKVILYNALFDSHINYSHLVWGSTTATNLRKVLTLQKRMLRHVFNVPWDHPSLPLYEKLGVIKVTQLYPYRLCLTYKKDVKENINFLSSLASLSKRTTSHDTRCPEIWNIEKCRTNYGKQMIKQKLPELLNTCYRHTIHPEKASKQDLKLFFSGSNVFS</sequence>
<dbReference type="EMBL" id="GFAC01007807">
    <property type="protein sequence ID" value="JAT91381.1"/>
    <property type="molecule type" value="mRNA"/>
</dbReference>
<dbReference type="AlphaFoldDB" id="A0A1E1WX97"/>
<accession>A0A1E1WX97</accession>
<organism evidence="1">
    <name type="scientific">Amblyomma aureolatum</name>
    <dbReference type="NCBI Taxonomy" id="187763"/>
    <lineage>
        <taxon>Eukaryota</taxon>
        <taxon>Metazoa</taxon>
        <taxon>Ecdysozoa</taxon>
        <taxon>Arthropoda</taxon>
        <taxon>Chelicerata</taxon>
        <taxon>Arachnida</taxon>
        <taxon>Acari</taxon>
        <taxon>Parasitiformes</taxon>
        <taxon>Ixodida</taxon>
        <taxon>Ixodoidea</taxon>
        <taxon>Ixodidae</taxon>
        <taxon>Amblyomminae</taxon>
        <taxon>Amblyomma</taxon>
    </lineage>
</organism>
<feature type="non-terminal residue" evidence="1">
    <location>
        <position position="1"/>
    </location>
</feature>
<protein>
    <submittedName>
        <fullName evidence="1">Putative tick transposon</fullName>
    </submittedName>
</protein>
<proteinExistence type="evidence at transcript level"/>
<name>A0A1E1WX97_9ACAR</name>
<evidence type="ECO:0000313" key="1">
    <source>
        <dbReference type="EMBL" id="JAT91381.1"/>
    </source>
</evidence>